<organism evidence="9 10">
    <name type="scientific">Ornithorhynchus anatinus</name>
    <name type="common">Duckbill platypus</name>
    <dbReference type="NCBI Taxonomy" id="9258"/>
    <lineage>
        <taxon>Eukaryota</taxon>
        <taxon>Metazoa</taxon>
        <taxon>Chordata</taxon>
        <taxon>Craniata</taxon>
        <taxon>Vertebrata</taxon>
        <taxon>Euteleostomi</taxon>
        <taxon>Mammalia</taxon>
        <taxon>Monotremata</taxon>
        <taxon>Ornithorhynchidae</taxon>
        <taxon>Ornithorhynchus</taxon>
    </lineage>
</organism>
<dbReference type="GO" id="GO:0048172">
    <property type="term" value="P:regulation of short-term neuronal synaptic plasticity"/>
    <property type="evidence" value="ECO:0000318"/>
    <property type="project" value="GO_Central"/>
</dbReference>
<keyword evidence="7" id="KW-0732">Signal</keyword>
<keyword evidence="10" id="KW-1185">Reference proteome</keyword>
<feature type="compositionally biased region" description="Polar residues" evidence="5">
    <location>
        <begin position="389"/>
        <end position="398"/>
    </location>
</feature>
<dbReference type="eggNOG" id="ENOG502R5Y2">
    <property type="taxonomic scope" value="Eukaryota"/>
</dbReference>
<feature type="transmembrane region" description="Helical" evidence="6">
    <location>
        <begin position="139"/>
        <end position="162"/>
    </location>
</feature>
<dbReference type="Bgee" id="ENSOANG00000004529">
    <property type="expression patterns" value="Expressed in cerebellum"/>
</dbReference>
<evidence type="ECO:0000259" key="8">
    <source>
        <dbReference type="Pfam" id="PF13908"/>
    </source>
</evidence>
<dbReference type="HOGENOM" id="CLU_083907_2_1_1"/>
<dbReference type="OMA" id="HNANMEG"/>
<dbReference type="GeneTree" id="ENSGT00940000163233"/>
<dbReference type="Ensembl" id="ENSOANT00000007183.2">
    <property type="protein sequence ID" value="ENSOANP00000007181.2"/>
    <property type="gene ID" value="ENSOANG00000004529.2"/>
</dbReference>
<reference evidence="9 10" key="1">
    <citation type="journal article" date="2008" name="Nature">
        <title>Genome analysis of the platypus reveals unique signatures of evolution.</title>
        <authorList>
            <person name="Warren W.C."/>
            <person name="Hillier L.W."/>
            <person name="Marshall Graves J.A."/>
            <person name="Birney E."/>
            <person name="Ponting C.P."/>
            <person name="Grutzner F."/>
            <person name="Belov K."/>
            <person name="Miller W."/>
            <person name="Clarke L."/>
            <person name="Chinwalla A.T."/>
            <person name="Yang S.P."/>
            <person name="Heger A."/>
            <person name="Locke D.P."/>
            <person name="Miethke P."/>
            <person name="Waters P.D."/>
            <person name="Veyrunes F."/>
            <person name="Fulton L."/>
            <person name="Fulton B."/>
            <person name="Graves T."/>
            <person name="Wallis J."/>
            <person name="Puente X.S."/>
            <person name="Lopez-Otin C."/>
            <person name="Ordonez G.R."/>
            <person name="Eichler E.E."/>
            <person name="Chen L."/>
            <person name="Cheng Z."/>
            <person name="Deakin J.E."/>
            <person name="Alsop A."/>
            <person name="Thompson K."/>
            <person name="Kirby P."/>
            <person name="Papenfuss A.T."/>
            <person name="Wakefield M.J."/>
            <person name="Olender T."/>
            <person name="Lancet D."/>
            <person name="Huttley G.A."/>
            <person name="Smit A.F."/>
            <person name="Pask A."/>
            <person name="Temple-Smith P."/>
            <person name="Batzer M.A."/>
            <person name="Walker J.A."/>
            <person name="Konkel M.K."/>
            <person name="Harris R.S."/>
            <person name="Whittington C.M."/>
            <person name="Wong E.S."/>
            <person name="Gemmell N.J."/>
            <person name="Buschiazzo E."/>
            <person name="Vargas Jentzsch I.M."/>
            <person name="Merkel A."/>
            <person name="Schmitz J."/>
            <person name="Zemann A."/>
            <person name="Churakov G."/>
            <person name="Kriegs J.O."/>
            <person name="Brosius J."/>
            <person name="Murchison E.P."/>
            <person name="Sachidanandam R."/>
            <person name="Smith C."/>
            <person name="Hannon G.J."/>
            <person name="Tsend-Ayush E."/>
            <person name="McMillan D."/>
            <person name="Attenborough R."/>
            <person name="Rens W."/>
            <person name="Ferguson-Smith M."/>
            <person name="Lefevre C.M."/>
            <person name="Sharp J.A."/>
            <person name="Nicholas K.R."/>
            <person name="Ray D.A."/>
            <person name="Kube M."/>
            <person name="Reinhardt R."/>
            <person name="Pringle T.H."/>
            <person name="Taylor J."/>
            <person name="Jones R.C."/>
            <person name="Nixon B."/>
            <person name="Dacheux J.L."/>
            <person name="Niwa H."/>
            <person name="Sekita Y."/>
            <person name="Huang X."/>
            <person name="Stark A."/>
            <person name="Kheradpour P."/>
            <person name="Kellis M."/>
            <person name="Flicek P."/>
            <person name="Chen Y."/>
            <person name="Webber C."/>
            <person name="Hardison R."/>
            <person name="Nelson J."/>
            <person name="Hallsworth-Pepin K."/>
            <person name="Delehaunty K."/>
            <person name="Markovic C."/>
            <person name="Minx P."/>
            <person name="Feng Y."/>
            <person name="Kremitzki C."/>
            <person name="Mitreva M."/>
            <person name="Glasscock J."/>
            <person name="Wylie T."/>
            <person name="Wohldmann P."/>
            <person name="Thiru P."/>
            <person name="Nhan M.N."/>
            <person name="Pohl C.S."/>
            <person name="Smith S.M."/>
            <person name="Hou S."/>
            <person name="Nefedov M."/>
            <person name="de Jong P.J."/>
            <person name="Renfree M.B."/>
            <person name="Mardis E.R."/>
            <person name="Wilson R.K."/>
        </authorList>
    </citation>
    <scope>NUCLEOTIDE SEQUENCE [LARGE SCALE GENOMIC DNA]</scope>
    <source>
        <strain evidence="9 10">Glennie</strain>
    </source>
</reference>
<keyword evidence="4 6" id="KW-0472">Membrane</keyword>
<accession>F7FHK0</accession>
<dbReference type="PANTHER" id="PTHR31774:SF14">
    <property type="entry name" value="PROTEIN SHISA-8"/>
    <property type="match status" value="1"/>
</dbReference>
<feature type="chain" id="PRO_5027995921" evidence="7">
    <location>
        <begin position="21"/>
        <end position="398"/>
    </location>
</feature>
<dbReference type="FunCoup" id="F7FHK0">
    <property type="interactions" value="2"/>
</dbReference>
<keyword evidence="3 6" id="KW-1133">Transmembrane helix</keyword>
<dbReference type="InterPro" id="IPR053891">
    <property type="entry name" value="Shisa_N"/>
</dbReference>
<feature type="region of interest" description="Disordered" evidence="5">
    <location>
        <begin position="108"/>
        <end position="133"/>
    </location>
</feature>
<dbReference type="PANTHER" id="PTHR31774">
    <property type="entry name" value="PROTEIN SHISA-9-RELATED"/>
    <property type="match status" value="1"/>
</dbReference>
<evidence type="ECO:0000256" key="6">
    <source>
        <dbReference type="SAM" id="Phobius"/>
    </source>
</evidence>
<evidence type="ECO:0000256" key="5">
    <source>
        <dbReference type="SAM" id="MobiDB-lite"/>
    </source>
</evidence>
<name>F7FHK0_ORNAN</name>
<evidence type="ECO:0000256" key="2">
    <source>
        <dbReference type="ARBA" id="ARBA00022692"/>
    </source>
</evidence>
<dbReference type="GO" id="GO:0032281">
    <property type="term" value="C:AMPA glutamate receptor complex"/>
    <property type="evidence" value="ECO:0000318"/>
    <property type="project" value="GO_Central"/>
</dbReference>
<dbReference type="AlphaFoldDB" id="F7FHK0"/>
<feature type="region of interest" description="Disordered" evidence="5">
    <location>
        <begin position="182"/>
        <end position="227"/>
    </location>
</feature>
<gene>
    <name evidence="9" type="primary">SHISA8</name>
</gene>
<protein>
    <submittedName>
        <fullName evidence="9">Shisa family member 8</fullName>
    </submittedName>
</protein>
<feature type="compositionally biased region" description="Basic residues" evidence="5">
    <location>
        <begin position="330"/>
        <end position="349"/>
    </location>
</feature>
<evidence type="ECO:0000256" key="4">
    <source>
        <dbReference type="ARBA" id="ARBA00023136"/>
    </source>
</evidence>
<feature type="signal peptide" evidence="7">
    <location>
        <begin position="1"/>
        <end position="20"/>
    </location>
</feature>
<dbReference type="STRING" id="9258.ENSOANP00000007181"/>
<dbReference type="GO" id="GO:0032591">
    <property type="term" value="C:dendritic spine membrane"/>
    <property type="evidence" value="ECO:0000318"/>
    <property type="project" value="GO_Central"/>
</dbReference>
<dbReference type="GO" id="GO:0014069">
    <property type="term" value="C:postsynaptic density"/>
    <property type="evidence" value="ECO:0000318"/>
    <property type="project" value="GO_Central"/>
</dbReference>
<dbReference type="InterPro" id="IPR026910">
    <property type="entry name" value="Shisa"/>
</dbReference>
<reference evidence="9" key="2">
    <citation type="submission" date="2025-08" db="UniProtKB">
        <authorList>
            <consortium name="Ensembl"/>
        </authorList>
    </citation>
    <scope>IDENTIFICATION</scope>
    <source>
        <strain evidence="9">Glennie</strain>
    </source>
</reference>
<dbReference type="Pfam" id="PF13908">
    <property type="entry name" value="Shisa_N"/>
    <property type="match status" value="1"/>
</dbReference>
<evidence type="ECO:0000256" key="1">
    <source>
        <dbReference type="ARBA" id="ARBA00004370"/>
    </source>
</evidence>
<evidence type="ECO:0000313" key="10">
    <source>
        <dbReference type="Proteomes" id="UP000002279"/>
    </source>
</evidence>
<comment type="subcellular location">
    <subcellularLocation>
        <location evidence="1">Membrane</location>
    </subcellularLocation>
</comment>
<dbReference type="Proteomes" id="UP000002279">
    <property type="component" value="Chromosome 14"/>
</dbReference>
<evidence type="ECO:0000313" key="9">
    <source>
        <dbReference type="Ensembl" id="ENSOANP00000007181.2"/>
    </source>
</evidence>
<feature type="compositionally biased region" description="Basic and acidic residues" evidence="5">
    <location>
        <begin position="122"/>
        <end position="133"/>
    </location>
</feature>
<feature type="domain" description="Shisa N-terminal" evidence="8">
    <location>
        <begin position="57"/>
        <end position="108"/>
    </location>
</feature>
<reference evidence="9" key="3">
    <citation type="submission" date="2025-09" db="UniProtKB">
        <authorList>
            <consortium name="Ensembl"/>
        </authorList>
    </citation>
    <scope>IDENTIFICATION</scope>
    <source>
        <strain evidence="9">Glennie</strain>
    </source>
</reference>
<proteinExistence type="predicted"/>
<keyword evidence="2 6" id="KW-0812">Transmembrane</keyword>
<dbReference type="InParanoid" id="F7FHK0"/>
<feature type="region of interest" description="Disordered" evidence="5">
    <location>
        <begin position="23"/>
        <end position="56"/>
    </location>
</feature>
<feature type="region of interest" description="Disordered" evidence="5">
    <location>
        <begin position="273"/>
        <end position="398"/>
    </location>
</feature>
<sequence length="398" mass="42655">MERGGLWGLCCLVLLAPGRGARVAPGEAGEVKDEDPRAEAGPTEASLPPPTEASAGGDRCRGYYDVMGQWDPPFNCSSGAYHYCCGTCGYRFCCQDRPRRLDQARCSNYNSPGWTPTGRPPARPDDTPGHPARDKTNVVVVYVVCGAVAVLMLAAVLAKLGLERGRGPRTEMTVARTLTDLLKQPGSGSPDPPAGPQRSSVQVQMGEGLPRGSPRSGTGKQLGLAHPHAGRLHVGSSMTLQASGYAKYATLKAVESAPEEFYKRFPAADLPPAGTLSFPPRHPKDLPTLLDGCPWRGETTPGSRVKGGRTSAQPPPPSNPAYGGWEQSRPRLHGHAPRPHHAHHPHPHHPSPDPRPHGYVPQRQVSVEKLPEAFGQPTPHYGVPRRHLSTNSKTEVTV</sequence>
<evidence type="ECO:0000256" key="3">
    <source>
        <dbReference type="ARBA" id="ARBA00022989"/>
    </source>
</evidence>
<feature type="compositionally biased region" description="Basic and acidic residues" evidence="5">
    <location>
        <begin position="29"/>
        <end position="38"/>
    </location>
</feature>
<dbReference type="GO" id="GO:0045211">
    <property type="term" value="C:postsynaptic membrane"/>
    <property type="evidence" value="ECO:0000318"/>
    <property type="project" value="GO_Central"/>
</dbReference>
<evidence type="ECO:0000256" key="7">
    <source>
        <dbReference type="SAM" id="SignalP"/>
    </source>
</evidence>